<dbReference type="GO" id="GO:0071555">
    <property type="term" value="P:cell wall organization"/>
    <property type="evidence" value="ECO:0007669"/>
    <property type="project" value="UniProtKB-KW"/>
</dbReference>
<dbReference type="Gene3D" id="3.30.300.20">
    <property type="match status" value="1"/>
</dbReference>
<dbReference type="SMART" id="SM00322">
    <property type="entry name" value="KH"/>
    <property type="match status" value="1"/>
</dbReference>
<dbReference type="InterPro" id="IPR009019">
    <property type="entry name" value="KH_sf_prok-type"/>
</dbReference>
<dbReference type="InterPro" id="IPR038247">
    <property type="entry name" value="Jag_N_dom_sf"/>
</dbReference>
<feature type="domain" description="KH type-2" evidence="7">
    <location>
        <begin position="124"/>
        <end position="221"/>
    </location>
</feature>
<dbReference type="STRING" id="1266845.Q783_11395"/>
<dbReference type="InterPro" id="IPR039247">
    <property type="entry name" value="KhpB"/>
</dbReference>
<keyword evidence="1 6" id="KW-0963">Cytoplasm</keyword>
<dbReference type="CDD" id="cd02414">
    <property type="entry name" value="KH-II_Jag"/>
    <property type="match status" value="1"/>
</dbReference>
<dbReference type="SMART" id="SM00393">
    <property type="entry name" value="R3H"/>
    <property type="match status" value="1"/>
</dbReference>
<dbReference type="SUPFAM" id="SSF54814">
    <property type="entry name" value="Prokaryotic type KH domain (KH-domain type II)"/>
    <property type="match status" value="1"/>
</dbReference>
<dbReference type="InterPro" id="IPR034079">
    <property type="entry name" value="R3H_KhpB"/>
</dbReference>
<reference evidence="9 10" key="1">
    <citation type="journal article" date="2013" name="Genome Announc.">
        <title>Complete Genome Sequence of Carnobacterium gilichinskyi Strain WN1359T (DSM 27470T).</title>
        <authorList>
            <person name="Leonard M.T."/>
            <person name="Panayotova N."/>
            <person name="Farmerie W.G."/>
            <person name="Triplett E.W."/>
            <person name="Nicholson W.L."/>
        </authorList>
    </citation>
    <scope>NUCLEOTIDE SEQUENCE [LARGE SCALE GENOMIC DNA]</scope>
    <source>
        <strain evidence="9 10">WN1359</strain>
    </source>
</reference>
<dbReference type="InterPro" id="IPR004087">
    <property type="entry name" value="KH_dom"/>
</dbReference>
<evidence type="ECO:0000313" key="10">
    <source>
        <dbReference type="Proteomes" id="UP000017469"/>
    </source>
</evidence>
<name>U5SFV0_9LACT</name>
<evidence type="ECO:0000256" key="6">
    <source>
        <dbReference type="HAMAP-Rule" id="MF_00867"/>
    </source>
</evidence>
<evidence type="ECO:0000256" key="2">
    <source>
        <dbReference type="ARBA" id="ARBA00022884"/>
    </source>
</evidence>
<dbReference type="Pfam" id="PF01424">
    <property type="entry name" value="R3H"/>
    <property type="match status" value="1"/>
</dbReference>
<dbReference type="Gene3D" id="3.30.30.80">
    <property type="entry name" value="probable RNA-binding protein from clostridium symbiosum atcc 14940"/>
    <property type="match status" value="1"/>
</dbReference>
<dbReference type="NCBIfam" id="NF041568">
    <property type="entry name" value="Jag_EloR"/>
    <property type="match status" value="1"/>
</dbReference>
<dbReference type="PANTHER" id="PTHR35800">
    <property type="entry name" value="PROTEIN JAG"/>
    <property type="match status" value="1"/>
</dbReference>
<gene>
    <name evidence="6" type="primary">khpB</name>
    <name evidence="6" type="synonym">eloR</name>
    <name evidence="9" type="ORF">Q783_11395</name>
</gene>
<dbReference type="HOGENOM" id="CLU_042512_0_0_9"/>
<sequence length="265" mass="29922">MNKYTVRAETVDEATQKALKELGISKEEASVKVVDQGRKGVFGIGKKEAIVTVTKIVADNNGKEFFGESVIKEEIKNKPTDSTQEIKPLTEETSNLIENNLLEDETLSKETDSEQDDEEAIKMVSEYLQEIAQKMGISSTVTVEKTKEQVVFHIETEKAGLIIGKNGKVLNALQSLAQVLLHRHAKTKFVAIVNVGDYRERREMALRELAERTALKVRRTKQPVFLEPMPASERKQIHFYLSKDESVVTHSEGNEPHRYLVVELK</sequence>
<dbReference type="PANTHER" id="PTHR35800:SF1">
    <property type="entry name" value="RNA-BINDING PROTEIN KHPB"/>
    <property type="match status" value="1"/>
</dbReference>
<dbReference type="HAMAP" id="MF_00867">
    <property type="entry name" value="KhpB"/>
    <property type="match status" value="1"/>
</dbReference>
<dbReference type="Gene3D" id="3.30.1370.50">
    <property type="entry name" value="R3H-like domain"/>
    <property type="match status" value="1"/>
</dbReference>
<dbReference type="PROSITE" id="PS50823">
    <property type="entry name" value="KH_TYPE_2"/>
    <property type="match status" value="1"/>
</dbReference>
<dbReference type="InterPro" id="IPR032782">
    <property type="entry name" value="KhpB_N"/>
</dbReference>
<evidence type="ECO:0000256" key="3">
    <source>
        <dbReference type="ARBA" id="ARBA00022960"/>
    </source>
</evidence>
<evidence type="ECO:0000256" key="1">
    <source>
        <dbReference type="ARBA" id="ARBA00022490"/>
    </source>
</evidence>
<comment type="subunit">
    <text evidence="6">Forms a complex with KhpA.</text>
</comment>
<protein>
    <recommendedName>
        <fullName evidence="6">RNA-binding protein KhpB</fullName>
    </recommendedName>
    <alternativeName>
        <fullName evidence="6">RNA-binding protein EloR</fullName>
    </alternativeName>
</protein>
<dbReference type="SMART" id="SM01245">
    <property type="entry name" value="Jag_N"/>
    <property type="match status" value="1"/>
</dbReference>
<dbReference type="Proteomes" id="UP000017469">
    <property type="component" value="Chromosome"/>
</dbReference>
<dbReference type="GO" id="GO:0009252">
    <property type="term" value="P:peptidoglycan biosynthetic process"/>
    <property type="evidence" value="ECO:0007669"/>
    <property type="project" value="UniProtKB-UniRule"/>
</dbReference>
<dbReference type="Pfam" id="PF13083">
    <property type="entry name" value="KH_KhpA-B"/>
    <property type="match status" value="1"/>
</dbReference>
<dbReference type="AlphaFoldDB" id="U5SFV0"/>
<evidence type="ECO:0000259" key="7">
    <source>
        <dbReference type="PROSITE" id="PS50823"/>
    </source>
</evidence>
<comment type="similarity">
    <text evidence="6">Belongs to the KhpB RNA-binding protein family.</text>
</comment>
<keyword evidence="3 6" id="KW-0133">Cell shape</keyword>
<organism evidence="9 10">
    <name type="scientific">Carnobacterium inhibens subsp. gilichinskyi</name>
    <dbReference type="NCBI Taxonomy" id="1266845"/>
    <lineage>
        <taxon>Bacteria</taxon>
        <taxon>Bacillati</taxon>
        <taxon>Bacillota</taxon>
        <taxon>Bacilli</taxon>
        <taxon>Lactobacillales</taxon>
        <taxon>Carnobacteriaceae</taxon>
        <taxon>Carnobacterium</taxon>
    </lineage>
</organism>
<keyword evidence="2 6" id="KW-0694">RNA-binding</keyword>
<dbReference type="GO" id="GO:0008360">
    <property type="term" value="P:regulation of cell shape"/>
    <property type="evidence" value="ECO:0007669"/>
    <property type="project" value="UniProtKB-KW"/>
</dbReference>
<dbReference type="RefSeq" id="WP_023179685.1">
    <property type="nucleotide sequence ID" value="NC_022606.1"/>
</dbReference>
<comment type="domain">
    <text evidence="6">Has an N-terminal Jag-N domain and 2 RNA-binding domains (KH and R3H).</text>
</comment>
<dbReference type="InterPro" id="IPR004044">
    <property type="entry name" value="KH_dom_type_2"/>
</dbReference>
<keyword evidence="4 6" id="KW-0143">Chaperone</keyword>
<evidence type="ECO:0000313" key="9">
    <source>
        <dbReference type="EMBL" id="AGY82742.1"/>
    </source>
</evidence>
<dbReference type="PATRIC" id="fig|1266845.5.peg.2170"/>
<accession>U5SFV0</accession>
<dbReference type="eggNOG" id="COG1847">
    <property type="taxonomic scope" value="Bacteria"/>
</dbReference>
<dbReference type="EMBL" id="CP006812">
    <property type="protein sequence ID" value="AGY82742.1"/>
    <property type="molecule type" value="Genomic_DNA"/>
</dbReference>
<dbReference type="GO" id="GO:0003723">
    <property type="term" value="F:RNA binding"/>
    <property type="evidence" value="ECO:0007669"/>
    <property type="project" value="UniProtKB-UniRule"/>
</dbReference>
<dbReference type="KEGG" id="caw:Q783_11395"/>
<comment type="caution">
    <text evidence="6">Lacks conserved residue(s) required for the propagation of feature annotation.</text>
</comment>
<dbReference type="SUPFAM" id="SSF82708">
    <property type="entry name" value="R3H domain"/>
    <property type="match status" value="1"/>
</dbReference>
<dbReference type="InterPro" id="IPR001374">
    <property type="entry name" value="R3H_dom"/>
</dbReference>
<keyword evidence="5 6" id="KW-0961">Cell wall biogenesis/degradation</keyword>
<dbReference type="CDD" id="cd02644">
    <property type="entry name" value="R3H_jag"/>
    <property type="match status" value="1"/>
</dbReference>
<dbReference type="InterPro" id="IPR036867">
    <property type="entry name" value="R3H_dom_sf"/>
</dbReference>
<evidence type="ECO:0000259" key="8">
    <source>
        <dbReference type="PROSITE" id="PS51061"/>
    </source>
</evidence>
<comment type="subcellular location">
    <subcellularLocation>
        <location evidence="6">Cytoplasm</location>
    </subcellularLocation>
</comment>
<evidence type="ECO:0000256" key="4">
    <source>
        <dbReference type="ARBA" id="ARBA00023186"/>
    </source>
</evidence>
<dbReference type="InterPro" id="IPR038008">
    <property type="entry name" value="Jag_KH"/>
</dbReference>
<feature type="domain" description="R3H" evidence="8">
    <location>
        <begin position="200"/>
        <end position="265"/>
    </location>
</feature>
<proteinExistence type="inferred from homology"/>
<dbReference type="GO" id="GO:0005737">
    <property type="term" value="C:cytoplasm"/>
    <property type="evidence" value="ECO:0007669"/>
    <property type="project" value="UniProtKB-SubCell"/>
</dbReference>
<dbReference type="Pfam" id="PF14804">
    <property type="entry name" value="Jag_N"/>
    <property type="match status" value="1"/>
</dbReference>
<evidence type="ECO:0000256" key="5">
    <source>
        <dbReference type="ARBA" id="ARBA00023316"/>
    </source>
</evidence>
<dbReference type="PROSITE" id="PS51061">
    <property type="entry name" value="R3H"/>
    <property type="match status" value="1"/>
</dbReference>
<comment type="function">
    <text evidence="6">A probable RNA chaperone. Forms a complex with KhpA which binds to cellular RNA and controls its expression. Plays a role in peptidoglycan (PG) homeostasis and cell length regulation.</text>
</comment>
<dbReference type="InterPro" id="IPR015946">
    <property type="entry name" value="KH_dom-like_a/b"/>
</dbReference>